<feature type="domain" description="NAD(P)-binding" evidence="1">
    <location>
        <begin position="7"/>
        <end position="115"/>
    </location>
</feature>
<dbReference type="SUPFAM" id="SSF51735">
    <property type="entry name" value="NAD(P)-binding Rossmann-fold domains"/>
    <property type="match status" value="1"/>
</dbReference>
<dbReference type="GO" id="GO:0004029">
    <property type="term" value="F:aldehyde dehydrogenase (NAD+) activity"/>
    <property type="evidence" value="ECO:0007669"/>
    <property type="project" value="TreeGrafter"/>
</dbReference>
<dbReference type="STRING" id="742766.HMPREF9455_00513"/>
<name>F5ITU6_9BACT</name>
<protein>
    <recommendedName>
        <fullName evidence="1">NAD(P)-binding domain-containing protein</fullName>
    </recommendedName>
</protein>
<dbReference type="PANTHER" id="PTHR48079">
    <property type="entry name" value="PROTEIN YEEZ"/>
    <property type="match status" value="1"/>
</dbReference>
<keyword evidence="3" id="KW-1185">Reference proteome</keyword>
<dbReference type="EMBL" id="ADLV01000007">
    <property type="protein sequence ID" value="EGJ99189.1"/>
    <property type="molecule type" value="Genomic_DNA"/>
</dbReference>
<organism evidence="2 3">
    <name type="scientific">Dysgonomonas gadei ATCC BAA-286</name>
    <dbReference type="NCBI Taxonomy" id="742766"/>
    <lineage>
        <taxon>Bacteria</taxon>
        <taxon>Pseudomonadati</taxon>
        <taxon>Bacteroidota</taxon>
        <taxon>Bacteroidia</taxon>
        <taxon>Bacteroidales</taxon>
        <taxon>Dysgonomonadaceae</taxon>
        <taxon>Dysgonomonas</taxon>
    </lineage>
</organism>
<dbReference type="GO" id="GO:0005737">
    <property type="term" value="C:cytoplasm"/>
    <property type="evidence" value="ECO:0007669"/>
    <property type="project" value="TreeGrafter"/>
</dbReference>
<accession>F5ITU6</accession>
<dbReference type="eggNOG" id="COG0451">
    <property type="taxonomic scope" value="Bacteria"/>
</dbReference>
<dbReference type="HOGENOM" id="CLU_007383_12_3_10"/>
<dbReference type="InterPro" id="IPR036291">
    <property type="entry name" value="NAD(P)-bd_dom_sf"/>
</dbReference>
<dbReference type="Proteomes" id="UP000004913">
    <property type="component" value="Unassembled WGS sequence"/>
</dbReference>
<dbReference type="Pfam" id="PF13460">
    <property type="entry name" value="NAD_binding_10"/>
    <property type="match status" value="1"/>
</dbReference>
<gene>
    <name evidence="2" type="ORF">HMPREF9455_00513</name>
</gene>
<dbReference type="CDD" id="cd05262">
    <property type="entry name" value="SDR_a7"/>
    <property type="match status" value="1"/>
</dbReference>
<comment type="caution">
    <text evidence="2">The sequence shown here is derived from an EMBL/GenBank/DDBJ whole genome shotgun (WGS) entry which is preliminary data.</text>
</comment>
<evidence type="ECO:0000259" key="1">
    <source>
        <dbReference type="Pfam" id="PF13460"/>
    </source>
</evidence>
<dbReference type="InterPro" id="IPR016040">
    <property type="entry name" value="NAD(P)-bd_dom"/>
</dbReference>
<evidence type="ECO:0000313" key="2">
    <source>
        <dbReference type="EMBL" id="EGJ99189.1"/>
    </source>
</evidence>
<dbReference type="OrthoDB" id="1490291at2"/>
<sequence>MKVFLTGASGWIGSAILKELLAANHEVIGLTRSDESAKAVTDAGAKVLKGTIEDLDILKQGVSEADGVIHTAFLKGDFAKANDADRAAIAAMGEVLIGTNKPIVVATGMLGTSKTNGFVTEDNALPEFPRSSEVVALALAEKGINASVVRLSPSVHGKGDRNFVPFIISQAIKNRVSAYVGDGSNRWPAVHRLDAACLFRLALEKGARGQRYNAVADQGVAIKEIAELIADKLDLPLKPLLMEEEVTAHFEWLSWFVGFDSPSTSYKTQEILGWEPTQIGLLEDMRENYF</sequence>
<dbReference type="PANTHER" id="PTHR48079:SF9">
    <property type="entry name" value="PUTATIVE-RELATED"/>
    <property type="match status" value="1"/>
</dbReference>
<dbReference type="RefSeq" id="WP_006798020.1">
    <property type="nucleotide sequence ID" value="NZ_GL891979.1"/>
</dbReference>
<evidence type="ECO:0000313" key="3">
    <source>
        <dbReference type="Proteomes" id="UP000004913"/>
    </source>
</evidence>
<dbReference type="Gene3D" id="3.40.50.720">
    <property type="entry name" value="NAD(P)-binding Rossmann-like Domain"/>
    <property type="match status" value="1"/>
</dbReference>
<proteinExistence type="predicted"/>
<reference evidence="2 3" key="1">
    <citation type="submission" date="2011-04" db="EMBL/GenBank/DDBJ databases">
        <title>The Genome Sequence of Dysgonomonas gadei ATCC BAA-286.</title>
        <authorList>
            <consortium name="The Broad Institute Genome Sequencing Platform"/>
            <person name="Earl A."/>
            <person name="Ward D."/>
            <person name="Feldgarden M."/>
            <person name="Gevers D."/>
            <person name="Pudlo N."/>
            <person name="Martens E."/>
            <person name="Allen-Vercoe E."/>
            <person name="Young S.K."/>
            <person name="Zeng Q."/>
            <person name="Gargeya S."/>
            <person name="Fitzgerald M."/>
            <person name="Haas B."/>
            <person name="Abouelleil A."/>
            <person name="Alvarado L."/>
            <person name="Arachchi H.M."/>
            <person name="Berlin A."/>
            <person name="Brown A."/>
            <person name="Chapman S.B."/>
            <person name="Chen Z."/>
            <person name="Dunbar C."/>
            <person name="Freedman E."/>
            <person name="Gearin G."/>
            <person name="Gellesch M."/>
            <person name="Goldberg J."/>
            <person name="Griggs A."/>
            <person name="Gujja S."/>
            <person name="Heiman D."/>
            <person name="Howarth C."/>
            <person name="Larson L."/>
            <person name="Lui A."/>
            <person name="MacDonald P.J.P."/>
            <person name="Mehta T."/>
            <person name="Montmayeur A."/>
            <person name="Murphy C."/>
            <person name="Neiman D."/>
            <person name="Pearson M."/>
            <person name="Priest M."/>
            <person name="Roberts A."/>
            <person name="Saif S."/>
            <person name="Shea T."/>
            <person name="Shenoy N."/>
            <person name="Sisk P."/>
            <person name="Stolte C."/>
            <person name="Sykes S."/>
            <person name="Yandava C."/>
            <person name="Wortman J."/>
            <person name="Nusbaum C."/>
            <person name="Birren B."/>
        </authorList>
    </citation>
    <scope>NUCLEOTIDE SEQUENCE [LARGE SCALE GENOMIC DNA]</scope>
    <source>
        <strain evidence="2 3">ATCC BAA-286</strain>
    </source>
</reference>
<dbReference type="InterPro" id="IPR051783">
    <property type="entry name" value="NAD(P)-dependent_oxidoreduct"/>
</dbReference>
<dbReference type="AlphaFoldDB" id="F5ITU6"/>